<accession>A0A8J3J6B0</accession>
<gene>
    <name evidence="1" type="ORF">Aru02nite_02670</name>
</gene>
<dbReference type="Proteomes" id="UP000612808">
    <property type="component" value="Unassembled WGS sequence"/>
</dbReference>
<organism evidence="1 2">
    <name type="scientific">Actinocatenispora rupis</name>
    <dbReference type="NCBI Taxonomy" id="519421"/>
    <lineage>
        <taxon>Bacteria</taxon>
        <taxon>Bacillati</taxon>
        <taxon>Actinomycetota</taxon>
        <taxon>Actinomycetes</taxon>
        <taxon>Micromonosporales</taxon>
        <taxon>Micromonosporaceae</taxon>
        <taxon>Actinocatenispora</taxon>
    </lineage>
</organism>
<protein>
    <submittedName>
        <fullName evidence="1">Uncharacterized protein</fullName>
    </submittedName>
</protein>
<comment type="caution">
    <text evidence="1">The sequence shown here is derived from an EMBL/GenBank/DDBJ whole genome shotgun (WGS) entry which is preliminary data.</text>
</comment>
<evidence type="ECO:0000313" key="1">
    <source>
        <dbReference type="EMBL" id="GID09378.1"/>
    </source>
</evidence>
<proteinExistence type="predicted"/>
<keyword evidence="2" id="KW-1185">Reference proteome</keyword>
<reference evidence="1" key="1">
    <citation type="submission" date="2021-01" db="EMBL/GenBank/DDBJ databases">
        <title>Whole genome shotgun sequence of Actinocatenispora rupis NBRC 107355.</title>
        <authorList>
            <person name="Komaki H."/>
            <person name="Tamura T."/>
        </authorList>
    </citation>
    <scope>NUCLEOTIDE SEQUENCE</scope>
    <source>
        <strain evidence="1">NBRC 107355</strain>
    </source>
</reference>
<dbReference type="EMBL" id="BOMB01000001">
    <property type="protein sequence ID" value="GID09378.1"/>
    <property type="molecule type" value="Genomic_DNA"/>
</dbReference>
<evidence type="ECO:0000313" key="2">
    <source>
        <dbReference type="Proteomes" id="UP000612808"/>
    </source>
</evidence>
<name>A0A8J3J6B0_9ACTN</name>
<sequence>MSPGRGALPLPPGVDDLTLLGGGRILPENIRPLLELLAMYAGSGSDPDEWEAVESGLVGTDDAATTGWYVHALQGGAARLVVVLARVSDEDVVAVRVWGDEQAGLGERIDTLFDVGAMYRMTPP</sequence>
<dbReference type="AlphaFoldDB" id="A0A8J3J6B0"/>